<evidence type="ECO:0000259" key="1">
    <source>
        <dbReference type="SMART" id="SM00672"/>
    </source>
</evidence>
<organism evidence="2 3">
    <name type="scientific">Decorospora gaudefroyi</name>
    <dbReference type="NCBI Taxonomy" id="184978"/>
    <lineage>
        <taxon>Eukaryota</taxon>
        <taxon>Fungi</taxon>
        <taxon>Dikarya</taxon>
        <taxon>Ascomycota</taxon>
        <taxon>Pezizomycotina</taxon>
        <taxon>Dothideomycetes</taxon>
        <taxon>Pleosporomycetidae</taxon>
        <taxon>Pleosporales</taxon>
        <taxon>Pleosporineae</taxon>
        <taxon>Pleosporaceae</taxon>
        <taxon>Decorospora</taxon>
    </lineage>
</organism>
<dbReference type="SMART" id="SM00672">
    <property type="entry name" value="CAP10"/>
    <property type="match status" value="1"/>
</dbReference>
<dbReference type="InterPro" id="IPR051091">
    <property type="entry name" value="O-Glucosyltr/Glycosyltrsf_90"/>
</dbReference>
<gene>
    <name evidence="2" type="ORF">BDW02DRAFT_972</name>
</gene>
<reference evidence="2" key="1">
    <citation type="submission" date="2020-01" db="EMBL/GenBank/DDBJ databases">
        <authorList>
            <consortium name="DOE Joint Genome Institute"/>
            <person name="Haridas S."/>
            <person name="Albert R."/>
            <person name="Binder M."/>
            <person name="Bloem J."/>
            <person name="Labutti K."/>
            <person name="Salamov A."/>
            <person name="Andreopoulos B."/>
            <person name="Baker S.E."/>
            <person name="Barry K."/>
            <person name="Bills G."/>
            <person name="Bluhm B.H."/>
            <person name="Cannon C."/>
            <person name="Castanera R."/>
            <person name="Culley D.E."/>
            <person name="Daum C."/>
            <person name="Ezra D."/>
            <person name="Gonzalez J.B."/>
            <person name="Henrissat B."/>
            <person name="Kuo A."/>
            <person name="Liang C."/>
            <person name="Lipzen A."/>
            <person name="Lutzoni F."/>
            <person name="Magnuson J."/>
            <person name="Mondo S."/>
            <person name="Nolan M."/>
            <person name="Ohm R."/>
            <person name="Pangilinan J."/>
            <person name="Park H.-J."/>
            <person name="Ramirez L."/>
            <person name="Alfaro M."/>
            <person name="Sun H."/>
            <person name="Tritt A."/>
            <person name="Yoshinaga Y."/>
            <person name="Zwiers L.-H."/>
            <person name="Turgeon B.G."/>
            <person name="Goodwin S.B."/>
            <person name="Spatafora J.W."/>
            <person name="Crous P.W."/>
            <person name="Grigoriev I.V."/>
        </authorList>
    </citation>
    <scope>NUCLEOTIDE SEQUENCE</scope>
    <source>
        <strain evidence="2">P77</strain>
    </source>
</reference>
<dbReference type="EMBL" id="ML975244">
    <property type="protein sequence ID" value="KAF1839580.1"/>
    <property type="molecule type" value="Genomic_DNA"/>
</dbReference>
<protein>
    <recommendedName>
        <fullName evidence="1">Glycosyl transferase CAP10 domain-containing protein</fullName>
    </recommendedName>
</protein>
<dbReference type="AlphaFoldDB" id="A0A6A5KTR4"/>
<proteinExistence type="predicted"/>
<dbReference type="InterPro" id="IPR006598">
    <property type="entry name" value="CAP10"/>
</dbReference>
<name>A0A6A5KTR4_9PLEO</name>
<dbReference type="Proteomes" id="UP000800040">
    <property type="component" value="Unassembled WGS sequence"/>
</dbReference>
<dbReference type="PANTHER" id="PTHR12203">
    <property type="entry name" value="KDEL LYS-ASP-GLU-LEU CONTAINING - RELATED"/>
    <property type="match status" value="1"/>
</dbReference>
<evidence type="ECO:0000313" key="3">
    <source>
        <dbReference type="Proteomes" id="UP000800040"/>
    </source>
</evidence>
<keyword evidence="3" id="KW-1185">Reference proteome</keyword>
<sequence length="428" mass="49924">MIPKAYRLSFLHLVFYISTFVIASQLYSIWRQSNRSYFAYEASNWTFDPDVHGNVHTLSHEQCDSAFPKLYHSLDQSVSLRQGRKVHIQDIEIEEGRCMLRVMIHQGELFVVDAGQPEKCYVTNGNERERILGTLAQIDRALTTSSVSDPAIPNVEFSLSLDDLPRRSKGKGTFFGYTRKEEKEYNDIWMMPNYAYWAWNYTHAPSWNSIRKEIEQKELELPWAKKDPRVVWRGKVKMAELRKELVRVSEGKDWSDIKPVVINNAKDPHTKDVMNLRQFCGYKYTVQTEGTSYSGRLKYLQLCRSALITHPLEWQEFHTHLMKLAGPDVNYIEASENFGNLESAMEYYRIHDDEAEEIAKNSYETFTRRYLTPAAVTCYWRRLFWSWASVQGYEPQLYAPDKAGNMVMRGTPWTAFAANWPKNPSAIP</sequence>
<evidence type="ECO:0000313" key="2">
    <source>
        <dbReference type="EMBL" id="KAF1839580.1"/>
    </source>
</evidence>
<dbReference type="OrthoDB" id="202415at2759"/>
<dbReference type="PANTHER" id="PTHR12203:SF107">
    <property type="entry name" value="GLYCOSYL TRANSFERASE CAP10 DOMAIN-CONTAINING PROTEIN"/>
    <property type="match status" value="1"/>
</dbReference>
<dbReference type="Pfam" id="PF05686">
    <property type="entry name" value="Glyco_transf_90"/>
    <property type="match status" value="1"/>
</dbReference>
<feature type="domain" description="Glycosyl transferase CAP10" evidence="1">
    <location>
        <begin position="151"/>
        <end position="394"/>
    </location>
</feature>
<accession>A0A6A5KTR4</accession>